<name>A0ABS8S6F2_DATST</name>
<keyword evidence="1" id="KW-1133">Transmembrane helix</keyword>
<reference evidence="2 3" key="1">
    <citation type="journal article" date="2021" name="BMC Genomics">
        <title>Datura genome reveals duplications of psychoactive alkaloid biosynthetic genes and high mutation rate following tissue culture.</title>
        <authorList>
            <person name="Rajewski A."/>
            <person name="Carter-House D."/>
            <person name="Stajich J."/>
            <person name="Litt A."/>
        </authorList>
    </citation>
    <scope>NUCLEOTIDE SEQUENCE [LARGE SCALE GENOMIC DNA]</scope>
    <source>
        <strain evidence="2">AR-01</strain>
    </source>
</reference>
<evidence type="ECO:0000313" key="3">
    <source>
        <dbReference type="Proteomes" id="UP000823775"/>
    </source>
</evidence>
<dbReference type="EMBL" id="JACEIK010000307">
    <property type="protein sequence ID" value="MCD7454579.1"/>
    <property type="molecule type" value="Genomic_DNA"/>
</dbReference>
<feature type="transmembrane region" description="Helical" evidence="1">
    <location>
        <begin position="14"/>
        <end position="32"/>
    </location>
</feature>
<accession>A0ABS8S6F2</accession>
<dbReference type="Proteomes" id="UP000823775">
    <property type="component" value="Unassembled WGS sequence"/>
</dbReference>
<evidence type="ECO:0000256" key="1">
    <source>
        <dbReference type="SAM" id="Phobius"/>
    </source>
</evidence>
<sequence length="110" mass="12375">MNVEAFDGVSVQELALLIIVVMNTLYWVDIVLCSDGHFKARIPFTFLWRVRAAPPVSSRDARSLSLSASIHCSNTSQKEADFLYRATLSVDDKSDGPGMWLVRDNFFEFA</sequence>
<evidence type="ECO:0000313" key="2">
    <source>
        <dbReference type="EMBL" id="MCD7454579.1"/>
    </source>
</evidence>
<keyword evidence="1" id="KW-0812">Transmembrane</keyword>
<proteinExistence type="predicted"/>
<protein>
    <submittedName>
        <fullName evidence="2">Uncharacterized protein</fullName>
    </submittedName>
</protein>
<comment type="caution">
    <text evidence="2">The sequence shown here is derived from an EMBL/GenBank/DDBJ whole genome shotgun (WGS) entry which is preliminary data.</text>
</comment>
<keyword evidence="3" id="KW-1185">Reference proteome</keyword>
<organism evidence="2 3">
    <name type="scientific">Datura stramonium</name>
    <name type="common">Jimsonweed</name>
    <name type="synonym">Common thornapple</name>
    <dbReference type="NCBI Taxonomy" id="4076"/>
    <lineage>
        <taxon>Eukaryota</taxon>
        <taxon>Viridiplantae</taxon>
        <taxon>Streptophyta</taxon>
        <taxon>Embryophyta</taxon>
        <taxon>Tracheophyta</taxon>
        <taxon>Spermatophyta</taxon>
        <taxon>Magnoliopsida</taxon>
        <taxon>eudicotyledons</taxon>
        <taxon>Gunneridae</taxon>
        <taxon>Pentapetalae</taxon>
        <taxon>asterids</taxon>
        <taxon>lamiids</taxon>
        <taxon>Solanales</taxon>
        <taxon>Solanaceae</taxon>
        <taxon>Solanoideae</taxon>
        <taxon>Datureae</taxon>
        <taxon>Datura</taxon>
    </lineage>
</organism>
<keyword evidence="1" id="KW-0472">Membrane</keyword>
<gene>
    <name evidence="2" type="ORF">HAX54_025275</name>
</gene>